<evidence type="ECO:0000313" key="1">
    <source>
        <dbReference type="EMBL" id="GAA0731746.1"/>
    </source>
</evidence>
<organism evidence="1 2">
    <name type="scientific">Clostridium oceanicum</name>
    <dbReference type="NCBI Taxonomy" id="1543"/>
    <lineage>
        <taxon>Bacteria</taxon>
        <taxon>Bacillati</taxon>
        <taxon>Bacillota</taxon>
        <taxon>Clostridia</taxon>
        <taxon>Eubacteriales</taxon>
        <taxon>Clostridiaceae</taxon>
        <taxon>Clostridium</taxon>
    </lineage>
</organism>
<reference evidence="1 2" key="1">
    <citation type="journal article" date="2019" name="Int. J. Syst. Evol. Microbiol.">
        <title>The Global Catalogue of Microorganisms (GCM) 10K type strain sequencing project: providing services to taxonomists for standard genome sequencing and annotation.</title>
        <authorList>
            <consortium name="The Broad Institute Genomics Platform"/>
            <consortium name="The Broad Institute Genome Sequencing Center for Infectious Disease"/>
            <person name="Wu L."/>
            <person name="Ma J."/>
        </authorList>
    </citation>
    <scope>NUCLEOTIDE SEQUENCE [LARGE SCALE GENOMIC DNA]</scope>
    <source>
        <strain evidence="1 2">JCM 1407</strain>
    </source>
</reference>
<evidence type="ECO:0000313" key="2">
    <source>
        <dbReference type="Proteomes" id="UP001501510"/>
    </source>
</evidence>
<accession>A0ABN1J821</accession>
<gene>
    <name evidence="1" type="ORF">GCM10008906_00560</name>
</gene>
<dbReference type="Proteomes" id="UP001501510">
    <property type="component" value="Unassembled WGS sequence"/>
</dbReference>
<dbReference type="EMBL" id="BAAACG010000001">
    <property type="protein sequence ID" value="GAA0731746.1"/>
    <property type="molecule type" value="Genomic_DNA"/>
</dbReference>
<dbReference type="RefSeq" id="WP_343757654.1">
    <property type="nucleotide sequence ID" value="NZ_BAAACG010000001.1"/>
</dbReference>
<name>A0ABN1J821_9CLOT</name>
<proteinExistence type="predicted"/>
<comment type="caution">
    <text evidence="1">The sequence shown here is derived from an EMBL/GenBank/DDBJ whole genome shotgun (WGS) entry which is preliminary data.</text>
</comment>
<keyword evidence="2" id="KW-1185">Reference proteome</keyword>
<sequence length="250" mass="28951">MKGKNMAEGKDYKIIDVKEGNILDEFSTDKVILRGTYPYENSAFAENLEIQIIPEKGEVITKKIPYSGYFLKLFLEDFTLNGRDEIMVRGSFGGSGNFAIATIYQYKDNMLKEIFSQDMFDKKYKFKARYLDDYKVEITSDQLKRKYIIDISSKDKSVLDIIYNSDGTVKKGVLPYVSSINEAFPVNYVYRDNYNLLTQQRIIGVSNADTIGVMESFIDFKDGDFKNFYSRATIMGQKYDNKMRMSVNYK</sequence>
<protein>
    <submittedName>
        <fullName evidence="1">Uncharacterized protein</fullName>
    </submittedName>
</protein>